<evidence type="ECO:0000313" key="2">
    <source>
        <dbReference type="Proteomes" id="UP000177001"/>
    </source>
</evidence>
<name>A0A1F6WZD8_9BACT</name>
<dbReference type="EMBL" id="MFUR01000005">
    <property type="protein sequence ID" value="OGI87085.1"/>
    <property type="molecule type" value="Genomic_DNA"/>
</dbReference>
<dbReference type="Proteomes" id="UP000177001">
    <property type="component" value="Unassembled WGS sequence"/>
</dbReference>
<accession>A0A1F6WZD8</accession>
<dbReference type="AlphaFoldDB" id="A0A1F6WZD8"/>
<sequence>MKKFNLQNIVWKEGRYYISQCLNVDISSFGKTKKESLKNLSEALDLYFEDVKIPKIQEVKSAELIPLAFNYA</sequence>
<dbReference type="SUPFAM" id="SSF143100">
    <property type="entry name" value="TTHA1013/TTHA0281-like"/>
    <property type="match status" value="1"/>
</dbReference>
<dbReference type="Gene3D" id="3.30.160.250">
    <property type="match status" value="1"/>
</dbReference>
<dbReference type="InterPro" id="IPR035069">
    <property type="entry name" value="TTHA1013/TTHA0281-like"/>
</dbReference>
<comment type="caution">
    <text evidence="1">The sequence shown here is derived from an EMBL/GenBank/DDBJ whole genome shotgun (WGS) entry which is preliminary data.</text>
</comment>
<organism evidence="1 2">
    <name type="scientific">Candidatus Nomurabacteria bacterium RIFCSPLOWO2_01_FULL_36_16</name>
    <dbReference type="NCBI Taxonomy" id="1801767"/>
    <lineage>
        <taxon>Bacteria</taxon>
        <taxon>Candidatus Nomuraibacteriota</taxon>
    </lineage>
</organism>
<reference evidence="1 2" key="1">
    <citation type="journal article" date="2016" name="Nat. Commun.">
        <title>Thousands of microbial genomes shed light on interconnected biogeochemical processes in an aquifer system.</title>
        <authorList>
            <person name="Anantharaman K."/>
            <person name="Brown C.T."/>
            <person name="Hug L.A."/>
            <person name="Sharon I."/>
            <person name="Castelle C.J."/>
            <person name="Probst A.J."/>
            <person name="Thomas B.C."/>
            <person name="Singh A."/>
            <person name="Wilkins M.J."/>
            <person name="Karaoz U."/>
            <person name="Brodie E.L."/>
            <person name="Williams K.H."/>
            <person name="Hubbard S.S."/>
            <person name="Banfield J.F."/>
        </authorList>
    </citation>
    <scope>NUCLEOTIDE SEQUENCE [LARGE SCALE GENOMIC DNA]</scope>
</reference>
<proteinExistence type="predicted"/>
<protein>
    <recommendedName>
        <fullName evidence="3">HicB family protein</fullName>
    </recommendedName>
</protein>
<gene>
    <name evidence="1" type="ORF">A3A91_00235</name>
</gene>
<evidence type="ECO:0008006" key="3">
    <source>
        <dbReference type="Google" id="ProtNLM"/>
    </source>
</evidence>
<evidence type="ECO:0000313" key="1">
    <source>
        <dbReference type="EMBL" id="OGI87085.1"/>
    </source>
</evidence>